<gene>
    <name evidence="7" type="ORF">HMN09_01292500</name>
</gene>
<proteinExistence type="predicted"/>
<dbReference type="Pfam" id="PF00176">
    <property type="entry name" value="SNF2-rel_dom"/>
    <property type="match status" value="1"/>
</dbReference>
<keyword evidence="1" id="KW-0547">Nucleotide-binding</keyword>
<dbReference type="InterPro" id="IPR038718">
    <property type="entry name" value="SNF2-like_sf"/>
</dbReference>
<comment type="caution">
    <text evidence="7">The sequence shown here is derived from an EMBL/GenBank/DDBJ whole genome shotgun (WGS) entry which is preliminary data.</text>
</comment>
<dbReference type="EMBL" id="JACAZE010000026">
    <property type="protein sequence ID" value="KAF7290345.1"/>
    <property type="molecule type" value="Genomic_DNA"/>
</dbReference>
<evidence type="ECO:0000256" key="4">
    <source>
        <dbReference type="SAM" id="MobiDB-lite"/>
    </source>
</evidence>
<evidence type="ECO:0000259" key="5">
    <source>
        <dbReference type="PROSITE" id="PS51192"/>
    </source>
</evidence>
<dbReference type="InterPro" id="IPR000330">
    <property type="entry name" value="SNF2_N"/>
</dbReference>
<evidence type="ECO:0000313" key="8">
    <source>
        <dbReference type="Proteomes" id="UP000613580"/>
    </source>
</evidence>
<dbReference type="GO" id="GO:0008094">
    <property type="term" value="F:ATP-dependent activity, acting on DNA"/>
    <property type="evidence" value="ECO:0007669"/>
    <property type="project" value="TreeGrafter"/>
</dbReference>
<dbReference type="PROSITE" id="PS51194">
    <property type="entry name" value="HELICASE_CTER"/>
    <property type="match status" value="1"/>
</dbReference>
<dbReference type="Proteomes" id="UP000613580">
    <property type="component" value="Unassembled WGS sequence"/>
</dbReference>
<accession>A0A8H6RZ18</accession>
<dbReference type="AlphaFoldDB" id="A0A8H6RZ18"/>
<evidence type="ECO:0000256" key="3">
    <source>
        <dbReference type="ARBA" id="ARBA00022840"/>
    </source>
</evidence>
<dbReference type="SMART" id="SM00490">
    <property type="entry name" value="HELICc"/>
    <property type="match status" value="1"/>
</dbReference>
<feature type="compositionally biased region" description="Low complexity" evidence="4">
    <location>
        <begin position="1"/>
        <end position="12"/>
    </location>
</feature>
<dbReference type="GO" id="GO:0016787">
    <property type="term" value="F:hydrolase activity"/>
    <property type="evidence" value="ECO:0007669"/>
    <property type="project" value="UniProtKB-KW"/>
</dbReference>
<dbReference type="InterPro" id="IPR050628">
    <property type="entry name" value="SNF2_RAD54_helicase_TF"/>
</dbReference>
<dbReference type="SUPFAM" id="SSF52540">
    <property type="entry name" value="P-loop containing nucleoside triphosphate hydrolases"/>
    <property type="match status" value="2"/>
</dbReference>
<feature type="region of interest" description="Disordered" evidence="4">
    <location>
        <begin position="1"/>
        <end position="70"/>
    </location>
</feature>
<protein>
    <submittedName>
        <fullName evidence="7">DNA repair protein RAD5</fullName>
    </submittedName>
</protein>
<sequence>MAPRKSSTTTPKAKPEPAAPTFDDSKPTAEEEIPLPTNASPKTKAQADAELKDFLDGGAGGEGLRGDDSRVRGLRDDIRLKPHQVKGRLWMKEREDPAQKKFGGVLADDMGVGKTLQTIACILDRRRTKDQAASGWSRATLVICPLAVVPHWETEITSKTTELKAIVYHGSRREALAPKLPNADVVITTYSTLQAEHSRGKDTLTKVKWLRVVLDEAHTIKNRATKTAAACFDLKALFRWCLTATPMQNTVEDFFSLFHFLHIKPLNDWARFNQLIARPIDKGHGDAGLAMKRLQVVLTHVLLRRMKSQLECLKLPNKTVKLISCPFDAQELAFYRALKDVSNAILKRLLKNKEMDGSKKYMNILVLLLRLRQACDHPRLALKDYEEALSELEQEEGPHVIPKTFLDVDSDTEDEADGRRKPRRCQGCSARLTRTSMAGKDWPEFCINCAALQVQTENLSGPLRPSAKVKRIVRILKGVTWGEKTVIFSQWTSFFDLLEPFLMGMGVKYTRYDGSMTMDERAAALHEISNDPRITVILVSLKAGGQGLNLTACNHVILADMWWNPAVEEQAFDRTHRVGQTRDVHVYKLRVEETVEDRILELQERKRELARTALSASSVKGVKLSLEELVNLFK</sequence>
<reference evidence="7" key="1">
    <citation type="submission" date="2020-05" db="EMBL/GenBank/DDBJ databases">
        <title>Mycena genomes resolve the evolution of fungal bioluminescence.</title>
        <authorList>
            <person name="Tsai I.J."/>
        </authorList>
    </citation>
    <scope>NUCLEOTIDE SEQUENCE</scope>
    <source>
        <strain evidence="7">110903Hualien_Pintung</strain>
    </source>
</reference>
<feature type="domain" description="Helicase C-terminal" evidence="6">
    <location>
        <begin position="468"/>
        <end position="630"/>
    </location>
</feature>
<dbReference type="PANTHER" id="PTHR45626">
    <property type="entry name" value="TRANSCRIPTION TERMINATION FACTOR 2-RELATED"/>
    <property type="match status" value="1"/>
</dbReference>
<evidence type="ECO:0000313" key="7">
    <source>
        <dbReference type="EMBL" id="KAF7290345.1"/>
    </source>
</evidence>
<dbReference type="OrthoDB" id="423559at2759"/>
<dbReference type="SMART" id="SM00487">
    <property type="entry name" value="DEXDc"/>
    <property type="match status" value="1"/>
</dbReference>
<keyword evidence="3" id="KW-0067">ATP-binding</keyword>
<organism evidence="7 8">
    <name type="scientific">Mycena chlorophos</name>
    <name type="common">Agaric fungus</name>
    <name type="synonym">Agaricus chlorophos</name>
    <dbReference type="NCBI Taxonomy" id="658473"/>
    <lineage>
        <taxon>Eukaryota</taxon>
        <taxon>Fungi</taxon>
        <taxon>Dikarya</taxon>
        <taxon>Basidiomycota</taxon>
        <taxon>Agaricomycotina</taxon>
        <taxon>Agaricomycetes</taxon>
        <taxon>Agaricomycetidae</taxon>
        <taxon>Agaricales</taxon>
        <taxon>Marasmiineae</taxon>
        <taxon>Mycenaceae</taxon>
        <taxon>Mycena</taxon>
    </lineage>
</organism>
<keyword evidence="8" id="KW-1185">Reference proteome</keyword>
<dbReference type="GO" id="GO:0005524">
    <property type="term" value="F:ATP binding"/>
    <property type="evidence" value="ECO:0007669"/>
    <property type="project" value="UniProtKB-KW"/>
</dbReference>
<dbReference type="InterPro" id="IPR027417">
    <property type="entry name" value="P-loop_NTPase"/>
</dbReference>
<feature type="compositionally biased region" description="Basic and acidic residues" evidence="4">
    <location>
        <begin position="45"/>
        <end position="55"/>
    </location>
</feature>
<name>A0A8H6RZ18_MYCCL</name>
<dbReference type="CDD" id="cd18008">
    <property type="entry name" value="DEXDc_SHPRH-like"/>
    <property type="match status" value="1"/>
</dbReference>
<dbReference type="Gene3D" id="3.40.50.10810">
    <property type="entry name" value="Tandem AAA-ATPase domain"/>
    <property type="match status" value="1"/>
</dbReference>
<dbReference type="InterPro" id="IPR049730">
    <property type="entry name" value="SNF2/RAD54-like_C"/>
</dbReference>
<dbReference type="PANTHER" id="PTHR45626:SF14">
    <property type="entry name" value="ATP-DEPENDENT DNA HELICASE (EUROFUNG)"/>
    <property type="match status" value="1"/>
</dbReference>
<dbReference type="GO" id="GO:0005634">
    <property type="term" value="C:nucleus"/>
    <property type="evidence" value="ECO:0007669"/>
    <property type="project" value="TreeGrafter"/>
</dbReference>
<dbReference type="Gene3D" id="3.40.50.300">
    <property type="entry name" value="P-loop containing nucleotide triphosphate hydrolases"/>
    <property type="match status" value="1"/>
</dbReference>
<evidence type="ECO:0000256" key="2">
    <source>
        <dbReference type="ARBA" id="ARBA00022801"/>
    </source>
</evidence>
<dbReference type="InterPro" id="IPR014001">
    <property type="entry name" value="Helicase_ATP-bd"/>
</dbReference>
<keyword evidence="2" id="KW-0378">Hydrolase</keyword>
<dbReference type="InterPro" id="IPR001650">
    <property type="entry name" value="Helicase_C-like"/>
</dbReference>
<dbReference type="PROSITE" id="PS51192">
    <property type="entry name" value="HELICASE_ATP_BIND_1"/>
    <property type="match status" value="1"/>
</dbReference>
<dbReference type="GO" id="GO:0006281">
    <property type="term" value="P:DNA repair"/>
    <property type="evidence" value="ECO:0007669"/>
    <property type="project" value="TreeGrafter"/>
</dbReference>
<feature type="domain" description="Helicase ATP-binding" evidence="5">
    <location>
        <begin position="95"/>
        <end position="264"/>
    </location>
</feature>
<dbReference type="Pfam" id="PF00271">
    <property type="entry name" value="Helicase_C"/>
    <property type="match status" value="1"/>
</dbReference>
<evidence type="ECO:0000256" key="1">
    <source>
        <dbReference type="ARBA" id="ARBA00022741"/>
    </source>
</evidence>
<evidence type="ECO:0000259" key="6">
    <source>
        <dbReference type="PROSITE" id="PS51194"/>
    </source>
</evidence>
<dbReference type="CDD" id="cd18793">
    <property type="entry name" value="SF2_C_SNF"/>
    <property type="match status" value="1"/>
</dbReference>